<sequence length="379" mass="40911">MHQKPEYPRAGRFSRVKEERGSTVEVESLEEFDGRVAHGAGSITGWHLQGVDLRGRGDVLRRLDVTGALLLGCALEPADEQSLRARGALVFPVVPDIPFDAYRGSLYTAEELYAGLDGSYDQTLDARVYAWSRQGRTLVRTLAQALHDHAVDDALVEVVRGSRIVGVMGGHAVARGTAPYADAARLARELTREGLVVGTGGGPGAMEAANLGAYLAHRSPADLDAALAMVAAVPSFVPSVQAWARAALDVRERWPEGARSLGIPTWHYGHEPPNAFATVIAKYFRNAIREAVLLHVASAGIVFLPGAAGTVQEVFQDACENYYADASSVAPMVLVGREHWTRTLPVWPLLESLARERHMVDHIHLVDDVSEVPALLTAP</sequence>
<reference evidence="1 2" key="1">
    <citation type="submission" date="2017-10" db="EMBL/GenBank/DDBJ databases">
        <title>Sequencing the genomes of 1000 actinobacteria strains.</title>
        <authorList>
            <person name="Klenk H.-P."/>
        </authorList>
    </citation>
    <scope>NUCLEOTIDE SEQUENCE [LARGE SCALE GENOMIC DNA]</scope>
    <source>
        <strain evidence="1 2">DSM 21838</strain>
    </source>
</reference>
<dbReference type="PANTHER" id="PTHR43393:SF3">
    <property type="entry name" value="LYSINE DECARBOXYLASE-LIKE PROTEIN"/>
    <property type="match status" value="1"/>
</dbReference>
<proteinExistence type="predicted"/>
<evidence type="ECO:0000313" key="1">
    <source>
        <dbReference type="EMBL" id="PFG40965.1"/>
    </source>
</evidence>
<dbReference type="SUPFAM" id="SSF102405">
    <property type="entry name" value="MCP/YpsA-like"/>
    <property type="match status" value="1"/>
</dbReference>
<keyword evidence="2" id="KW-1185">Reference proteome</keyword>
<organism evidence="1 2">
    <name type="scientific">Georgenia soli</name>
    <dbReference type="NCBI Taxonomy" id="638953"/>
    <lineage>
        <taxon>Bacteria</taxon>
        <taxon>Bacillati</taxon>
        <taxon>Actinomycetota</taxon>
        <taxon>Actinomycetes</taxon>
        <taxon>Micrococcales</taxon>
        <taxon>Bogoriellaceae</taxon>
        <taxon>Georgenia</taxon>
    </lineage>
</organism>
<dbReference type="InterPro" id="IPR052341">
    <property type="entry name" value="LOG_family_nucleotidases"/>
</dbReference>
<dbReference type="Proteomes" id="UP000222106">
    <property type="component" value="Unassembled WGS sequence"/>
</dbReference>
<name>A0A2A9ERU5_9MICO</name>
<dbReference type="AlphaFoldDB" id="A0A2A9ERU5"/>
<dbReference type="PANTHER" id="PTHR43393">
    <property type="entry name" value="CYTOKININ RIBOSIDE 5'-MONOPHOSPHATE PHOSPHORIBOHYDROLASE"/>
    <property type="match status" value="1"/>
</dbReference>
<evidence type="ECO:0000313" key="2">
    <source>
        <dbReference type="Proteomes" id="UP000222106"/>
    </source>
</evidence>
<dbReference type="EMBL" id="PDJI01000004">
    <property type="protein sequence ID" value="PFG40965.1"/>
    <property type="molecule type" value="Genomic_DNA"/>
</dbReference>
<accession>A0A2A9ERU5</accession>
<dbReference type="Gene3D" id="3.40.50.450">
    <property type="match status" value="1"/>
</dbReference>
<protein>
    <submittedName>
        <fullName evidence="1">Putative Rossmann-fold nucleotide-binding protein</fullName>
    </submittedName>
</protein>
<gene>
    <name evidence="1" type="ORF">ATJ97_3509</name>
</gene>
<comment type="caution">
    <text evidence="1">The sequence shown here is derived from an EMBL/GenBank/DDBJ whole genome shotgun (WGS) entry which is preliminary data.</text>
</comment>
<dbReference type="GO" id="GO:0005829">
    <property type="term" value="C:cytosol"/>
    <property type="evidence" value="ECO:0007669"/>
    <property type="project" value="TreeGrafter"/>
</dbReference>